<evidence type="ECO:0000259" key="1">
    <source>
        <dbReference type="Pfam" id="PF09361"/>
    </source>
</evidence>
<sequence>MATKKTGTTQDQLDQAGAFVAQLSEAGKAFVTGTIEVDRMILGQIADGAKGTVAHGQALLGVKDVKSALELQAGFVQASLEQGIANTREVMEAAQANWQAIFNSFGKAA</sequence>
<protein>
    <recommendedName>
        <fullName evidence="1">Phasin domain-containing protein</fullName>
    </recommendedName>
</protein>
<dbReference type="InterPro" id="IPR018968">
    <property type="entry name" value="Phasin"/>
</dbReference>
<dbReference type="RefSeq" id="WP_189682475.1">
    <property type="nucleotide sequence ID" value="NZ_BNCJ01000023.1"/>
</dbReference>
<dbReference type="Pfam" id="PF09361">
    <property type="entry name" value="Phasin_2"/>
    <property type="match status" value="1"/>
</dbReference>
<feature type="domain" description="Phasin" evidence="1">
    <location>
        <begin position="15"/>
        <end position="96"/>
    </location>
</feature>
<reference evidence="2" key="1">
    <citation type="journal article" date="2014" name="Int. J. Syst. Evol. Microbiol.">
        <title>Complete genome sequence of Corynebacterium casei LMG S-19264T (=DSM 44701T), isolated from a smear-ripened cheese.</title>
        <authorList>
            <consortium name="US DOE Joint Genome Institute (JGI-PGF)"/>
            <person name="Walter F."/>
            <person name="Albersmeier A."/>
            <person name="Kalinowski J."/>
            <person name="Ruckert C."/>
        </authorList>
    </citation>
    <scope>NUCLEOTIDE SEQUENCE</scope>
    <source>
        <strain evidence="2">KCTC 42650</strain>
    </source>
</reference>
<dbReference type="Proteomes" id="UP000626220">
    <property type="component" value="Unassembled WGS sequence"/>
</dbReference>
<evidence type="ECO:0000313" key="3">
    <source>
        <dbReference type="Proteomes" id="UP000626220"/>
    </source>
</evidence>
<organism evidence="2 3">
    <name type="scientific">Seohaeicola zhoushanensis</name>
    <dbReference type="NCBI Taxonomy" id="1569283"/>
    <lineage>
        <taxon>Bacteria</taxon>
        <taxon>Pseudomonadati</taxon>
        <taxon>Pseudomonadota</taxon>
        <taxon>Alphaproteobacteria</taxon>
        <taxon>Rhodobacterales</taxon>
        <taxon>Roseobacteraceae</taxon>
        <taxon>Seohaeicola</taxon>
    </lineage>
</organism>
<name>A0A8J3H2I5_9RHOB</name>
<comment type="caution">
    <text evidence="2">The sequence shown here is derived from an EMBL/GenBank/DDBJ whole genome shotgun (WGS) entry which is preliminary data.</text>
</comment>
<accession>A0A8J3H2I5</accession>
<proteinExistence type="predicted"/>
<dbReference type="EMBL" id="BNCJ01000023">
    <property type="protein sequence ID" value="GHF69619.1"/>
    <property type="molecule type" value="Genomic_DNA"/>
</dbReference>
<evidence type="ECO:0000313" key="2">
    <source>
        <dbReference type="EMBL" id="GHF69619.1"/>
    </source>
</evidence>
<gene>
    <name evidence="2" type="ORF">GCM10017056_45920</name>
</gene>
<reference evidence="2" key="2">
    <citation type="submission" date="2020-09" db="EMBL/GenBank/DDBJ databases">
        <authorList>
            <person name="Sun Q."/>
            <person name="Kim S."/>
        </authorList>
    </citation>
    <scope>NUCLEOTIDE SEQUENCE</scope>
    <source>
        <strain evidence="2">KCTC 42650</strain>
    </source>
</reference>
<dbReference type="AlphaFoldDB" id="A0A8J3H2I5"/>
<keyword evidence="3" id="KW-1185">Reference proteome</keyword>